<proteinExistence type="predicted"/>
<dbReference type="EMBL" id="KV748277">
    <property type="protein sequence ID" value="OCK86941.1"/>
    <property type="molecule type" value="Genomic_DNA"/>
</dbReference>
<reference evidence="1 2" key="1">
    <citation type="journal article" date="2016" name="Nat. Commun.">
        <title>Ectomycorrhizal ecology is imprinted in the genome of the dominant symbiotic fungus Cenococcum geophilum.</title>
        <authorList>
            <consortium name="DOE Joint Genome Institute"/>
            <person name="Peter M."/>
            <person name="Kohler A."/>
            <person name="Ohm R.A."/>
            <person name="Kuo A."/>
            <person name="Krutzmann J."/>
            <person name="Morin E."/>
            <person name="Arend M."/>
            <person name="Barry K.W."/>
            <person name="Binder M."/>
            <person name="Choi C."/>
            <person name="Clum A."/>
            <person name="Copeland A."/>
            <person name="Grisel N."/>
            <person name="Haridas S."/>
            <person name="Kipfer T."/>
            <person name="LaButti K."/>
            <person name="Lindquist E."/>
            <person name="Lipzen A."/>
            <person name="Maire R."/>
            <person name="Meier B."/>
            <person name="Mihaltcheva S."/>
            <person name="Molinier V."/>
            <person name="Murat C."/>
            <person name="Poggeler S."/>
            <person name="Quandt C.A."/>
            <person name="Sperisen C."/>
            <person name="Tritt A."/>
            <person name="Tisserant E."/>
            <person name="Crous P.W."/>
            <person name="Henrissat B."/>
            <person name="Nehls U."/>
            <person name="Egli S."/>
            <person name="Spatafora J.W."/>
            <person name="Grigoriev I.V."/>
            <person name="Martin F.M."/>
        </authorList>
    </citation>
    <scope>NUCLEOTIDE SEQUENCE [LARGE SCALE GENOMIC DNA]</scope>
    <source>
        <strain evidence="1 2">1.58</strain>
    </source>
</reference>
<organism evidence="1 2">
    <name type="scientific">Cenococcum geophilum 1.58</name>
    <dbReference type="NCBI Taxonomy" id="794803"/>
    <lineage>
        <taxon>Eukaryota</taxon>
        <taxon>Fungi</taxon>
        <taxon>Dikarya</taxon>
        <taxon>Ascomycota</taxon>
        <taxon>Pezizomycotina</taxon>
        <taxon>Dothideomycetes</taxon>
        <taxon>Pleosporomycetidae</taxon>
        <taxon>Gloniales</taxon>
        <taxon>Gloniaceae</taxon>
        <taxon>Cenococcum</taxon>
    </lineage>
</organism>
<protein>
    <submittedName>
        <fullName evidence="1">Uncharacterized protein</fullName>
    </submittedName>
</protein>
<dbReference type="Proteomes" id="UP000250078">
    <property type="component" value="Unassembled WGS sequence"/>
</dbReference>
<name>A0ACC8EKX9_9PEZI</name>
<accession>A0ACC8EKX9</accession>
<sequence>MHQLFPVMRIGMASAWDLLLPMIKGISLTDSTHRYGYPTLALLIFCTSSLLQLSSTVLLSDVRLGSLAGITVQSKPFYDFGYDTSSL</sequence>
<evidence type="ECO:0000313" key="1">
    <source>
        <dbReference type="EMBL" id="OCK86941.1"/>
    </source>
</evidence>
<evidence type="ECO:0000313" key="2">
    <source>
        <dbReference type="Proteomes" id="UP000250078"/>
    </source>
</evidence>
<keyword evidence="2" id="KW-1185">Reference proteome</keyword>
<gene>
    <name evidence="1" type="ORF">K441DRAFT_20893</name>
</gene>